<dbReference type="GO" id="GO:0000289">
    <property type="term" value="P:nuclear-transcribed mRNA poly(A) tail shortening"/>
    <property type="evidence" value="ECO:0007669"/>
    <property type="project" value="UniProtKB-ARBA"/>
</dbReference>
<dbReference type="Pfam" id="PF04153">
    <property type="entry name" value="NOT2_3_5_C"/>
    <property type="match status" value="1"/>
</dbReference>
<feature type="region of interest" description="Disordered" evidence="4">
    <location>
        <begin position="1"/>
        <end position="43"/>
    </location>
</feature>
<feature type="domain" description="NOT2/NOT3/NOT5 C-terminal" evidence="5">
    <location>
        <begin position="246"/>
        <end position="374"/>
    </location>
</feature>
<dbReference type="AlphaFoldDB" id="A0AAD7Y4J7"/>
<dbReference type="GO" id="GO:0030015">
    <property type="term" value="C:CCR4-NOT core complex"/>
    <property type="evidence" value="ECO:0007669"/>
    <property type="project" value="InterPro"/>
</dbReference>
<dbReference type="InterPro" id="IPR040168">
    <property type="entry name" value="Not2/3/5"/>
</dbReference>
<evidence type="ECO:0000256" key="4">
    <source>
        <dbReference type="SAM" id="MobiDB-lite"/>
    </source>
</evidence>
<dbReference type="Gene3D" id="2.30.30.1020">
    <property type="entry name" value="CCR4-NOT complex subunit 2/3/5, C-terminal domain"/>
    <property type="match status" value="1"/>
</dbReference>
<keyword evidence="3" id="KW-0804">Transcription</keyword>
<keyword evidence="2" id="KW-0805">Transcription regulation</keyword>
<comment type="similarity">
    <text evidence="1">Belongs to the CNOT2/3/5 family.</text>
</comment>
<feature type="region of interest" description="Disordered" evidence="4">
    <location>
        <begin position="144"/>
        <end position="202"/>
    </location>
</feature>
<evidence type="ECO:0000259" key="5">
    <source>
        <dbReference type="Pfam" id="PF04153"/>
    </source>
</evidence>
<accession>A0AAD7Y4J7</accession>
<name>A0AAD7Y4J7_9FUNG</name>
<dbReference type="Proteomes" id="UP001234581">
    <property type="component" value="Unassembled WGS sequence"/>
</dbReference>
<dbReference type="EMBL" id="JARTCD010000002">
    <property type="protein sequence ID" value="KAJ8663634.1"/>
    <property type="molecule type" value="Genomic_DNA"/>
</dbReference>
<dbReference type="PANTHER" id="PTHR23326">
    <property type="entry name" value="CCR4 NOT-RELATED"/>
    <property type="match status" value="1"/>
</dbReference>
<evidence type="ECO:0000256" key="3">
    <source>
        <dbReference type="ARBA" id="ARBA00023163"/>
    </source>
</evidence>
<feature type="compositionally biased region" description="Polar residues" evidence="4">
    <location>
        <begin position="1"/>
        <end position="10"/>
    </location>
</feature>
<reference evidence="6 7" key="1">
    <citation type="submission" date="2023-03" db="EMBL/GenBank/DDBJ databases">
        <title>Genome sequence of Lichtheimia ornata CBS 291.66.</title>
        <authorList>
            <person name="Mohabir J.T."/>
            <person name="Shea T.P."/>
            <person name="Kurbessoian T."/>
            <person name="Berby B."/>
            <person name="Fontaine J."/>
            <person name="Livny J."/>
            <person name="Gnirke A."/>
            <person name="Stajich J.E."/>
            <person name="Cuomo C.A."/>
        </authorList>
    </citation>
    <scope>NUCLEOTIDE SEQUENCE [LARGE SCALE GENOMIC DNA]</scope>
    <source>
        <strain evidence="6">CBS 291.66</strain>
    </source>
</reference>
<dbReference type="RefSeq" id="XP_058348546.1">
    <property type="nucleotide sequence ID" value="XM_058480982.1"/>
</dbReference>
<gene>
    <name evidence="6" type="ORF">O0I10_000882</name>
</gene>
<organism evidence="6 7">
    <name type="scientific">Lichtheimia ornata</name>
    <dbReference type="NCBI Taxonomy" id="688661"/>
    <lineage>
        <taxon>Eukaryota</taxon>
        <taxon>Fungi</taxon>
        <taxon>Fungi incertae sedis</taxon>
        <taxon>Mucoromycota</taxon>
        <taxon>Mucoromycotina</taxon>
        <taxon>Mucoromycetes</taxon>
        <taxon>Mucorales</taxon>
        <taxon>Lichtheimiaceae</taxon>
        <taxon>Lichtheimia</taxon>
    </lineage>
</organism>
<keyword evidence="7" id="KW-1185">Reference proteome</keyword>
<feature type="compositionally biased region" description="Polar residues" evidence="4">
    <location>
        <begin position="20"/>
        <end position="42"/>
    </location>
</feature>
<proteinExistence type="inferred from homology"/>
<feature type="region of interest" description="Disordered" evidence="4">
    <location>
        <begin position="386"/>
        <end position="434"/>
    </location>
</feature>
<evidence type="ECO:0000313" key="7">
    <source>
        <dbReference type="Proteomes" id="UP001234581"/>
    </source>
</evidence>
<feature type="region of interest" description="Disordered" evidence="4">
    <location>
        <begin position="81"/>
        <end position="100"/>
    </location>
</feature>
<dbReference type="InterPro" id="IPR038635">
    <property type="entry name" value="CCR4-NOT_su2/3/5_C_sf"/>
</dbReference>
<comment type="caution">
    <text evidence="6">The sequence shown here is derived from an EMBL/GenBank/DDBJ whole genome shotgun (WGS) entry which is preliminary data.</text>
</comment>
<evidence type="ECO:0000256" key="1">
    <source>
        <dbReference type="ARBA" id="ARBA00007682"/>
    </source>
</evidence>
<evidence type="ECO:0000313" key="6">
    <source>
        <dbReference type="EMBL" id="KAJ8663634.1"/>
    </source>
</evidence>
<feature type="compositionally biased region" description="Low complexity" evidence="4">
    <location>
        <begin position="155"/>
        <end position="202"/>
    </location>
</feature>
<sequence>MFQRPNNTIDLNDFPALGTAASNGRPASSLPPQSSMLPNNRFANYPPTDHSLLGNVEFGASSPYRGGLGNRGISMDEFPALQRSPAPLTPSSSDIKGASGGVDPWDYGNFANTGYGIGKNDPWSRGDYAPPLAPVSKKNIIGSSMVAPTPPAPPSALSSSSSTKASPSAAARSLLASANTTTNNSSSSNGGSDANTSNGNDSGNGPYGLLGLLGVIRMTDPDRSMLALGTDLTTLGLDLNAPDSIYSTFISPWSDVQTPSGLNVEPGYYVPPCYRSIQANSPAHQRMREFSEEILFYMFYAMPRDVAQEAAAQELYTRGWRYHKELGMWIFKEADENGRPVQGFRRTSPNPMDRGVYVIFDPSSWSKVKREWSLLWDALEDRQQQQQQQQSAALPSMSSSSSSSTQQQQQQRAQQSGLSMMTPPIGMSGRGMMI</sequence>
<dbReference type="InterPro" id="IPR007282">
    <property type="entry name" value="NOT2/3/5_C"/>
</dbReference>
<feature type="compositionally biased region" description="Low complexity" evidence="4">
    <location>
        <begin position="386"/>
        <end position="416"/>
    </location>
</feature>
<protein>
    <recommendedName>
        <fullName evidence="5">NOT2/NOT3/NOT5 C-terminal domain-containing protein</fullName>
    </recommendedName>
</protein>
<dbReference type="GeneID" id="83208301"/>
<evidence type="ECO:0000256" key="2">
    <source>
        <dbReference type="ARBA" id="ARBA00023015"/>
    </source>
</evidence>
<dbReference type="GO" id="GO:0006355">
    <property type="term" value="P:regulation of DNA-templated transcription"/>
    <property type="evidence" value="ECO:0007669"/>
    <property type="project" value="InterPro"/>
</dbReference>